<dbReference type="AlphaFoldDB" id="A0A2C1M771"/>
<dbReference type="EMBL" id="NUMG01000004">
    <property type="protein sequence ID" value="PGU05751.1"/>
    <property type="molecule type" value="Genomic_DNA"/>
</dbReference>
<dbReference type="Proteomes" id="UP000225766">
    <property type="component" value="Unassembled WGS sequence"/>
</dbReference>
<gene>
    <name evidence="1" type="ORF">COD19_05920</name>
</gene>
<dbReference type="RefSeq" id="WP_088230989.1">
    <property type="nucleotide sequence ID" value="NZ_NBBB01000005.1"/>
</dbReference>
<evidence type="ECO:0000313" key="1">
    <source>
        <dbReference type="EMBL" id="PGU05751.1"/>
    </source>
</evidence>
<accession>A0A2C1M771</accession>
<organism evidence="1 2">
    <name type="scientific">Bacillus cereus</name>
    <dbReference type="NCBI Taxonomy" id="1396"/>
    <lineage>
        <taxon>Bacteria</taxon>
        <taxon>Bacillati</taxon>
        <taxon>Bacillota</taxon>
        <taxon>Bacilli</taxon>
        <taxon>Bacillales</taxon>
        <taxon>Bacillaceae</taxon>
        <taxon>Bacillus</taxon>
        <taxon>Bacillus cereus group</taxon>
    </lineage>
</organism>
<protein>
    <submittedName>
        <fullName evidence="1">Uncharacterized protein</fullName>
    </submittedName>
</protein>
<proteinExistence type="predicted"/>
<sequence>MSVKKIVDRLYPIIVMTVFLAVFSMIVSKFFIPKVILMSGEFPYPTEEYTASKIGAVIVATLLLFVLFFMYYKWVINKMKRTYTNIMITLGVISILMVEICITSIAFNPVVGDYAILKQGIVSVFNGDNQFLEMGQLLFYPYNTHIVLLGGYFSKLIGSVDLAIKILPIVCITGSIILNVLIVRKITNFKVAHISIVLSVLNIFIYWQAPVFYTHTLVIFFISATMYTYLCLKTAETKRMKIILWILLGVFAACTYIIRPTALAVALAILIENILKFRKEYSVKVLSSVVFCLILIISFKGITTKLNLSTDNEIEKIPYTHWVKMGLNKDTYGVWNQADADYIDDENIKNTKDLNEHNKKVIVQRFNELGVMGYVHHLNEKITREWVSSQFSMYRIGQWFEQKNDKVTNFVSNFSTTKYKIVTIYSYVIKLFVYIAVIAAVILYTKKDEKESEVIRIAMISTLGVFTFLLLWETAPHYTYEAFAFMNIPASLGLYKLFTIVTKDKHGQFE</sequence>
<evidence type="ECO:0000313" key="2">
    <source>
        <dbReference type="Proteomes" id="UP000225766"/>
    </source>
</evidence>
<comment type="caution">
    <text evidence="1">The sequence shown here is derived from an EMBL/GenBank/DDBJ whole genome shotgun (WGS) entry which is preliminary data.</text>
</comment>
<name>A0A2C1M771_BACCE</name>
<dbReference type="OrthoDB" id="9802097at2"/>
<reference evidence="1 2" key="1">
    <citation type="submission" date="2017-09" db="EMBL/GenBank/DDBJ databases">
        <title>Large-scale bioinformatics analysis of Bacillus genomes uncovers conserved roles of natural products in bacterial physiology.</title>
        <authorList>
            <consortium name="Agbiome Team Llc"/>
            <person name="Bleich R.M."/>
            <person name="Grubbs K.J."/>
            <person name="Santa Maria K.C."/>
            <person name="Allen S.E."/>
            <person name="Farag S."/>
            <person name="Shank E.A."/>
            <person name="Bowers A."/>
        </authorList>
    </citation>
    <scope>NUCLEOTIDE SEQUENCE [LARGE SCALE GENOMIC DNA]</scope>
    <source>
        <strain evidence="1 2">AFS040105</strain>
    </source>
</reference>